<evidence type="ECO:0000259" key="1">
    <source>
        <dbReference type="Pfam" id="PF14062"/>
    </source>
</evidence>
<evidence type="ECO:0000313" key="2">
    <source>
        <dbReference type="EMBL" id="MFC5467271.1"/>
    </source>
</evidence>
<dbReference type="InterPro" id="IPR025349">
    <property type="entry name" value="DUF4253"/>
</dbReference>
<dbReference type="Pfam" id="PF14062">
    <property type="entry name" value="DUF4253"/>
    <property type="match status" value="1"/>
</dbReference>
<name>A0ABW0LRF2_9BACL</name>
<proteinExistence type="predicted"/>
<protein>
    <submittedName>
        <fullName evidence="2">DUF4253 domain-containing protein</fullName>
    </submittedName>
</protein>
<gene>
    <name evidence="2" type="ORF">ACFPPD_00970</name>
</gene>
<comment type="caution">
    <text evidence="2">The sequence shown here is derived from an EMBL/GenBank/DDBJ whole genome shotgun (WGS) entry which is preliminary data.</text>
</comment>
<accession>A0ABW0LRF2</accession>
<sequence>MDWKKFFRFGKNKSDTLNEELVYEMGFSHDAIDIFKQVSNNNYQRLTIKNLDDKGEKDVDGISFSTSNEQAEKIIIELKSKLNPLGCLVFISEQENNRSKIGAIKGNDQFDILKIQQTNGDNYDIGNEDVIDTLKKWNSRYPFDIIGADFDWVEANFKVLPSDKEIKSFAKEIYDFCPDVVEQGAGDIESLIEEIKNSKKLYLWWD</sequence>
<evidence type="ECO:0000313" key="3">
    <source>
        <dbReference type="Proteomes" id="UP001596105"/>
    </source>
</evidence>
<dbReference type="RefSeq" id="WP_209751650.1">
    <property type="nucleotide sequence ID" value="NZ_JBHSMH010000002.1"/>
</dbReference>
<dbReference type="Proteomes" id="UP001596105">
    <property type="component" value="Unassembled WGS sequence"/>
</dbReference>
<organism evidence="2 3">
    <name type="scientific">Cohnella suwonensis</name>
    <dbReference type="NCBI Taxonomy" id="696072"/>
    <lineage>
        <taxon>Bacteria</taxon>
        <taxon>Bacillati</taxon>
        <taxon>Bacillota</taxon>
        <taxon>Bacilli</taxon>
        <taxon>Bacillales</taxon>
        <taxon>Paenibacillaceae</taxon>
        <taxon>Cohnella</taxon>
    </lineage>
</organism>
<feature type="domain" description="DUF4253" evidence="1">
    <location>
        <begin position="101"/>
        <end position="206"/>
    </location>
</feature>
<reference evidence="3" key="1">
    <citation type="journal article" date="2019" name="Int. J. Syst. Evol. Microbiol.">
        <title>The Global Catalogue of Microorganisms (GCM) 10K type strain sequencing project: providing services to taxonomists for standard genome sequencing and annotation.</title>
        <authorList>
            <consortium name="The Broad Institute Genomics Platform"/>
            <consortium name="The Broad Institute Genome Sequencing Center for Infectious Disease"/>
            <person name="Wu L."/>
            <person name="Ma J."/>
        </authorList>
    </citation>
    <scope>NUCLEOTIDE SEQUENCE [LARGE SCALE GENOMIC DNA]</scope>
    <source>
        <strain evidence="3">CCUG 57113</strain>
    </source>
</reference>
<dbReference type="EMBL" id="JBHSMH010000002">
    <property type="protein sequence ID" value="MFC5467271.1"/>
    <property type="molecule type" value="Genomic_DNA"/>
</dbReference>
<keyword evidence="3" id="KW-1185">Reference proteome</keyword>